<reference evidence="1" key="1">
    <citation type="submission" date="2023-01" db="EMBL/GenBank/DDBJ databases">
        <authorList>
            <person name="Van Ghelder C."/>
            <person name="Rancurel C."/>
        </authorList>
    </citation>
    <scope>NUCLEOTIDE SEQUENCE</scope>
    <source>
        <strain evidence="1">CNCM I-4278</strain>
    </source>
</reference>
<gene>
    <name evidence="1" type="ORF">PDIGIT_LOCUS8737</name>
</gene>
<evidence type="ECO:0000313" key="2">
    <source>
        <dbReference type="Proteomes" id="UP001152607"/>
    </source>
</evidence>
<dbReference type="EMBL" id="CAOQHR010000006">
    <property type="protein sequence ID" value="CAI6335652.1"/>
    <property type="molecule type" value="Genomic_DNA"/>
</dbReference>
<proteinExistence type="predicted"/>
<sequence length="140" mass="15357">MMCACRQADGCFLCIGGHAGYIRSDRGHLPLDQPRRPSTIRHLELRTHIHMCLLTRSMTCIAAAASSLTAVRSTRRRSAAATRLHLSSIAPLYRMNTLPTLRPVVGLTSDDATEQTISASCDCLCSPRQGRPQLFFSFPG</sequence>
<evidence type="ECO:0000313" key="1">
    <source>
        <dbReference type="EMBL" id="CAI6335652.1"/>
    </source>
</evidence>
<comment type="caution">
    <text evidence="1">The sequence shown here is derived from an EMBL/GenBank/DDBJ whole genome shotgun (WGS) entry which is preliminary data.</text>
</comment>
<dbReference type="AlphaFoldDB" id="A0A9W4UIJ9"/>
<name>A0A9W4UIJ9_9PLEO</name>
<accession>A0A9W4UIJ9</accession>
<dbReference type="Proteomes" id="UP001152607">
    <property type="component" value="Unassembled WGS sequence"/>
</dbReference>
<protein>
    <submittedName>
        <fullName evidence="1">Uncharacterized protein</fullName>
    </submittedName>
</protein>
<keyword evidence="2" id="KW-1185">Reference proteome</keyword>
<organism evidence="1 2">
    <name type="scientific">Periconia digitata</name>
    <dbReference type="NCBI Taxonomy" id="1303443"/>
    <lineage>
        <taxon>Eukaryota</taxon>
        <taxon>Fungi</taxon>
        <taxon>Dikarya</taxon>
        <taxon>Ascomycota</taxon>
        <taxon>Pezizomycotina</taxon>
        <taxon>Dothideomycetes</taxon>
        <taxon>Pleosporomycetidae</taxon>
        <taxon>Pleosporales</taxon>
        <taxon>Massarineae</taxon>
        <taxon>Periconiaceae</taxon>
        <taxon>Periconia</taxon>
    </lineage>
</organism>